<evidence type="ECO:0000256" key="7">
    <source>
        <dbReference type="ARBA" id="ARBA00022692"/>
    </source>
</evidence>
<keyword evidence="8" id="KW-0479">Metal-binding</keyword>
<dbReference type="Proteomes" id="UP001164286">
    <property type="component" value="Unassembled WGS sequence"/>
</dbReference>
<gene>
    <name evidence="19" type="ORF">MKK02DRAFT_35286</name>
</gene>
<dbReference type="GO" id="GO:0043161">
    <property type="term" value="P:proteasome-mediated ubiquitin-dependent protein catabolic process"/>
    <property type="evidence" value="ECO:0007669"/>
    <property type="project" value="TreeGrafter"/>
</dbReference>
<keyword evidence="20" id="KW-1185">Reference proteome</keyword>
<evidence type="ECO:0000256" key="5">
    <source>
        <dbReference type="ARBA" id="ARBA00012483"/>
    </source>
</evidence>
<dbReference type="SUPFAM" id="SSF57850">
    <property type="entry name" value="RING/U-box"/>
    <property type="match status" value="1"/>
</dbReference>
<evidence type="ECO:0000259" key="18">
    <source>
        <dbReference type="PROSITE" id="PS50089"/>
    </source>
</evidence>
<feature type="region of interest" description="Disordered" evidence="16">
    <location>
        <begin position="404"/>
        <end position="444"/>
    </location>
</feature>
<reference evidence="19" key="1">
    <citation type="journal article" date="2022" name="G3 (Bethesda)">
        <title>High quality genome of the basidiomycete yeast Dioszegia hungarica PDD-24b-2 isolated from cloud water.</title>
        <authorList>
            <person name="Jarrige D."/>
            <person name="Haridas S."/>
            <person name="Bleykasten-Grosshans C."/>
            <person name="Joly M."/>
            <person name="Nadalig T."/>
            <person name="Sancelme M."/>
            <person name="Vuilleumier S."/>
            <person name="Grigoriev I.V."/>
            <person name="Amato P."/>
            <person name="Bringel F."/>
        </authorList>
    </citation>
    <scope>NUCLEOTIDE SEQUENCE</scope>
    <source>
        <strain evidence="19">PDD-24b-2</strain>
    </source>
</reference>
<dbReference type="AlphaFoldDB" id="A0AA38H446"/>
<evidence type="ECO:0000313" key="20">
    <source>
        <dbReference type="Proteomes" id="UP001164286"/>
    </source>
</evidence>
<evidence type="ECO:0000256" key="4">
    <source>
        <dbReference type="ARBA" id="ARBA00010089"/>
    </source>
</evidence>
<feature type="region of interest" description="Disordered" evidence="16">
    <location>
        <begin position="667"/>
        <end position="768"/>
    </location>
</feature>
<feature type="transmembrane region" description="Helical" evidence="17">
    <location>
        <begin position="140"/>
        <end position="161"/>
    </location>
</feature>
<feature type="compositionally biased region" description="Basic and acidic residues" evidence="16">
    <location>
        <begin position="706"/>
        <end position="719"/>
    </location>
</feature>
<comment type="catalytic activity">
    <reaction evidence="1">
        <text>S-ubiquitinyl-[E2 ubiquitin-conjugating enzyme]-L-cysteine + [acceptor protein]-L-lysine = [E2 ubiquitin-conjugating enzyme]-L-cysteine + N(6)-ubiquitinyl-[acceptor protein]-L-lysine.</text>
        <dbReference type="EC" id="2.3.2.27"/>
    </reaction>
</comment>
<evidence type="ECO:0000256" key="10">
    <source>
        <dbReference type="ARBA" id="ARBA00022786"/>
    </source>
</evidence>
<evidence type="ECO:0000256" key="1">
    <source>
        <dbReference type="ARBA" id="ARBA00000900"/>
    </source>
</evidence>
<comment type="subcellular location">
    <subcellularLocation>
        <location evidence="2">Endoplasmic reticulum membrane</location>
        <topology evidence="2">Multi-pass membrane protein</topology>
    </subcellularLocation>
</comment>
<dbReference type="Pfam" id="PF25563">
    <property type="entry name" value="TPR_SYVN1_N"/>
    <property type="match status" value="1"/>
</dbReference>
<evidence type="ECO:0000313" key="19">
    <source>
        <dbReference type="EMBL" id="KAI9632231.1"/>
    </source>
</evidence>
<keyword evidence="6" id="KW-0808">Transferase</keyword>
<evidence type="ECO:0000256" key="2">
    <source>
        <dbReference type="ARBA" id="ARBA00004477"/>
    </source>
</evidence>
<feature type="compositionally biased region" description="Polar residues" evidence="16">
    <location>
        <begin position="430"/>
        <end position="444"/>
    </location>
</feature>
<dbReference type="EMBL" id="JAKWFO010000014">
    <property type="protein sequence ID" value="KAI9632231.1"/>
    <property type="molecule type" value="Genomic_DNA"/>
</dbReference>
<evidence type="ECO:0000256" key="11">
    <source>
        <dbReference type="ARBA" id="ARBA00022824"/>
    </source>
</evidence>
<evidence type="ECO:0000256" key="16">
    <source>
        <dbReference type="SAM" id="MobiDB-lite"/>
    </source>
</evidence>
<proteinExistence type="inferred from homology"/>
<evidence type="ECO:0000256" key="13">
    <source>
        <dbReference type="ARBA" id="ARBA00022989"/>
    </source>
</evidence>
<sequence>MASRLVLYGALSTLGAASVVGSALHTRANFYAAAVAVGRSSGALMVLANFALFNTICFGIVVKTIFFGRLRSIEYEHLFERLWLFLTESLLALTIFRDDFSAPFAVMYGVLLFLKCFHWITADRVDYMDQIPPPGPPTIFHVRCSLIIGLLTLIDCALVIYSLESIVVDGVSAMVLFASEFMILLASIGGTSARYTVGIIDLRRARGREDAPSWEEKSMYLFYVDLGVDFVKLLTYLTFFLVILLNYGLPLHILRDVYMTLRSFLSRCSDLVRYRRATRDMDSLYPNATNEDLTRNGDRTCIICREEMVPAEAEAGGPNETPKRLQCGHIFHFHCLRSWLERQQSCPTCRRDVLRTPVAPRPGPRAGQNGVNVQINPPPPAAGAVPRLNAVPGAPNPIQAVYDQYFRPPQPPTPAHPAPTAVPGPTTATSSNAPLPSPQISRDQQIQRGIWGGPIAPGRFFATPLGAAPAWPPSGASASASGSGSGPSRYDPTMRMPIPVPATRSQGASMPIIRLPEPSSASGSSSNTATPPPSGPSTSATSETAVPRPRIERDRPTFDIGPSASGAVTPHLASGANTPHTSNPPQIFSASGSGSGSASGAGEYGHVGLEGVGEGDEGKEMAGAASMSASASEEEGGGRGARRAAAEAALRRMGLRSGTAAAARLTPTTNTFTERPAMTVLEKPAEEEELREDSSEDSEEGGSTRALDRKGEGKGKATDTDPTDELDVSGETPRFTPYLTRPGSDLLSASPRGHRWAGTGGQDSIRSRGRMTIQGTRDALEERLKVMREVDEVVWGLVGDLSRLKSDWEEEGGVHGRV</sequence>
<dbReference type="SMART" id="SM00184">
    <property type="entry name" value="RING"/>
    <property type="match status" value="1"/>
</dbReference>
<feature type="transmembrane region" description="Helical" evidence="17">
    <location>
        <begin position="220"/>
        <end position="245"/>
    </location>
</feature>
<feature type="compositionally biased region" description="Low complexity" evidence="16">
    <location>
        <begin position="516"/>
        <end position="529"/>
    </location>
</feature>
<dbReference type="GO" id="GO:0008270">
    <property type="term" value="F:zinc ion binding"/>
    <property type="evidence" value="ECO:0007669"/>
    <property type="project" value="UniProtKB-KW"/>
</dbReference>
<feature type="domain" description="RING-type" evidence="18">
    <location>
        <begin position="301"/>
        <end position="350"/>
    </location>
</feature>
<feature type="compositionally biased region" description="Acidic residues" evidence="16">
    <location>
        <begin position="685"/>
        <end position="700"/>
    </location>
</feature>
<dbReference type="GO" id="GO:0061630">
    <property type="term" value="F:ubiquitin protein ligase activity"/>
    <property type="evidence" value="ECO:0007669"/>
    <property type="project" value="UniProtKB-EC"/>
</dbReference>
<feature type="transmembrane region" description="Helical" evidence="17">
    <location>
        <begin position="78"/>
        <end position="96"/>
    </location>
</feature>
<feature type="compositionally biased region" description="Low complexity" evidence="16">
    <location>
        <begin position="536"/>
        <end position="545"/>
    </location>
</feature>
<dbReference type="GO" id="GO:0005789">
    <property type="term" value="C:endoplasmic reticulum membrane"/>
    <property type="evidence" value="ECO:0007669"/>
    <property type="project" value="UniProtKB-SubCell"/>
</dbReference>
<comment type="pathway">
    <text evidence="3">Protein modification; protein ubiquitination.</text>
</comment>
<dbReference type="Pfam" id="PF12678">
    <property type="entry name" value="zf-rbx1"/>
    <property type="match status" value="1"/>
</dbReference>
<dbReference type="InterPro" id="IPR050731">
    <property type="entry name" value="HRD1_E3_ubiq-ligases"/>
</dbReference>
<keyword evidence="7 17" id="KW-0812">Transmembrane</keyword>
<evidence type="ECO:0000256" key="3">
    <source>
        <dbReference type="ARBA" id="ARBA00004906"/>
    </source>
</evidence>
<feature type="transmembrane region" description="Helical" evidence="17">
    <location>
        <begin position="102"/>
        <end position="120"/>
    </location>
</feature>
<keyword evidence="13 17" id="KW-1133">Transmembrane helix</keyword>
<dbReference type="InterPro" id="IPR057992">
    <property type="entry name" value="TPR_SYVN1_N"/>
</dbReference>
<dbReference type="CDD" id="cd16479">
    <property type="entry name" value="RING-H2_synoviolin"/>
    <property type="match status" value="1"/>
</dbReference>
<dbReference type="PANTHER" id="PTHR22763">
    <property type="entry name" value="RING ZINC FINGER PROTEIN"/>
    <property type="match status" value="1"/>
</dbReference>
<dbReference type="Gene3D" id="3.30.40.10">
    <property type="entry name" value="Zinc/RING finger domain, C3HC4 (zinc finger)"/>
    <property type="match status" value="1"/>
</dbReference>
<evidence type="ECO:0000256" key="6">
    <source>
        <dbReference type="ARBA" id="ARBA00022679"/>
    </source>
</evidence>
<feature type="region of interest" description="Disordered" evidence="16">
    <location>
        <begin position="470"/>
        <end position="650"/>
    </location>
</feature>
<evidence type="ECO:0000256" key="15">
    <source>
        <dbReference type="PROSITE-ProRule" id="PRU00175"/>
    </source>
</evidence>
<dbReference type="EC" id="2.3.2.27" evidence="5"/>
<keyword evidence="12" id="KW-0862">Zinc</keyword>
<feature type="transmembrane region" description="Helical" evidence="17">
    <location>
        <begin position="181"/>
        <end position="200"/>
    </location>
</feature>
<comment type="caution">
    <text evidence="19">The sequence shown here is derived from an EMBL/GenBank/DDBJ whole genome shotgun (WGS) entry which is preliminary data.</text>
</comment>
<keyword evidence="9 15" id="KW-0863">Zinc-finger</keyword>
<dbReference type="InterPro" id="IPR058051">
    <property type="entry name" value="Znf_RING_synoviolin"/>
</dbReference>
<dbReference type="GeneID" id="77728344"/>
<feature type="compositionally biased region" description="Gly residues" evidence="16">
    <location>
        <begin position="593"/>
        <end position="612"/>
    </location>
</feature>
<dbReference type="RefSeq" id="XP_052942008.1">
    <property type="nucleotide sequence ID" value="XM_053089139.1"/>
</dbReference>
<feature type="compositionally biased region" description="Pro residues" evidence="16">
    <location>
        <begin position="408"/>
        <end position="422"/>
    </location>
</feature>
<dbReference type="GO" id="GO:0036503">
    <property type="term" value="P:ERAD pathway"/>
    <property type="evidence" value="ECO:0007669"/>
    <property type="project" value="TreeGrafter"/>
</dbReference>
<evidence type="ECO:0000256" key="8">
    <source>
        <dbReference type="ARBA" id="ARBA00022723"/>
    </source>
</evidence>
<feature type="compositionally biased region" description="Polar residues" evidence="16">
    <location>
        <begin position="575"/>
        <end position="588"/>
    </location>
</feature>
<protein>
    <recommendedName>
        <fullName evidence="5">RING-type E3 ubiquitin transferase</fullName>
        <ecNumber evidence="5">2.3.2.27</ecNumber>
    </recommendedName>
</protein>
<evidence type="ECO:0000256" key="9">
    <source>
        <dbReference type="ARBA" id="ARBA00022771"/>
    </source>
</evidence>
<dbReference type="PROSITE" id="PS50089">
    <property type="entry name" value="ZF_RING_2"/>
    <property type="match status" value="1"/>
</dbReference>
<keyword evidence="10" id="KW-0833">Ubl conjugation pathway</keyword>
<evidence type="ECO:0000256" key="14">
    <source>
        <dbReference type="ARBA" id="ARBA00023136"/>
    </source>
</evidence>
<dbReference type="InterPro" id="IPR001841">
    <property type="entry name" value="Znf_RING"/>
</dbReference>
<keyword evidence="14 17" id="KW-0472">Membrane</keyword>
<evidence type="ECO:0000256" key="17">
    <source>
        <dbReference type="SAM" id="Phobius"/>
    </source>
</evidence>
<evidence type="ECO:0000256" key="12">
    <source>
        <dbReference type="ARBA" id="ARBA00022833"/>
    </source>
</evidence>
<comment type="similarity">
    <text evidence="4">Belongs to the HRD1 family.</text>
</comment>
<dbReference type="InterPro" id="IPR024766">
    <property type="entry name" value="Znf_RING_H2"/>
</dbReference>
<dbReference type="PANTHER" id="PTHR22763:SF184">
    <property type="entry name" value="E3 UBIQUITIN-PROTEIN LIGASE SYNOVIOLIN"/>
    <property type="match status" value="1"/>
</dbReference>
<keyword evidence="11" id="KW-0256">Endoplasmic reticulum</keyword>
<feature type="transmembrane region" description="Helical" evidence="17">
    <location>
        <begin position="44"/>
        <end position="66"/>
    </location>
</feature>
<accession>A0AA38H446</accession>
<feature type="compositionally biased region" description="Low complexity" evidence="16">
    <location>
        <begin position="621"/>
        <end position="631"/>
    </location>
</feature>
<feature type="compositionally biased region" description="Low complexity" evidence="16">
    <location>
        <begin position="470"/>
        <end position="488"/>
    </location>
</feature>
<organism evidence="19 20">
    <name type="scientific">Dioszegia hungarica</name>
    <dbReference type="NCBI Taxonomy" id="4972"/>
    <lineage>
        <taxon>Eukaryota</taxon>
        <taxon>Fungi</taxon>
        <taxon>Dikarya</taxon>
        <taxon>Basidiomycota</taxon>
        <taxon>Agaricomycotina</taxon>
        <taxon>Tremellomycetes</taxon>
        <taxon>Tremellales</taxon>
        <taxon>Bulleribasidiaceae</taxon>
        <taxon>Dioszegia</taxon>
    </lineage>
</organism>
<name>A0AA38H446_9TREE</name>
<dbReference type="InterPro" id="IPR013083">
    <property type="entry name" value="Znf_RING/FYVE/PHD"/>
</dbReference>